<dbReference type="PROSITE" id="PS51677">
    <property type="entry name" value="NODB"/>
    <property type="match status" value="1"/>
</dbReference>
<reference evidence="5 6" key="1">
    <citation type="submission" date="2019-10" db="EMBL/GenBank/DDBJ databases">
        <title>Bifidobacterium from non-human primates.</title>
        <authorList>
            <person name="Modesto M."/>
        </authorList>
    </citation>
    <scope>NUCLEOTIDE SEQUENCE [LARGE SCALE GENOMIC DNA]</scope>
    <source>
        <strain evidence="5 6">TREC</strain>
    </source>
</reference>
<keyword evidence="1" id="KW-0479">Metal-binding</keyword>
<comment type="caution">
    <text evidence="5">The sequence shown here is derived from an EMBL/GenBank/DDBJ whole genome shotgun (WGS) entry which is preliminary data.</text>
</comment>
<evidence type="ECO:0000313" key="6">
    <source>
        <dbReference type="Proteomes" id="UP000469763"/>
    </source>
</evidence>
<dbReference type="RefSeq" id="WP_152351031.1">
    <property type="nucleotide sequence ID" value="NZ_WBSN01000020.1"/>
</dbReference>
<name>A0A7K3TJ84_9BIFI</name>
<keyword evidence="3" id="KW-0812">Transmembrane</keyword>
<evidence type="ECO:0000259" key="4">
    <source>
        <dbReference type="PROSITE" id="PS51677"/>
    </source>
</evidence>
<dbReference type="InterPro" id="IPR002509">
    <property type="entry name" value="NODB_dom"/>
</dbReference>
<accession>A0A7K3TJ84</accession>
<evidence type="ECO:0000313" key="5">
    <source>
        <dbReference type="EMBL" id="NEG78714.1"/>
    </source>
</evidence>
<keyword evidence="2" id="KW-0378">Hydrolase</keyword>
<feature type="domain" description="NodB homology" evidence="4">
    <location>
        <begin position="228"/>
        <end position="406"/>
    </location>
</feature>
<proteinExistence type="predicted"/>
<dbReference type="PANTHER" id="PTHR10587:SF133">
    <property type="entry name" value="CHITIN DEACETYLASE 1-RELATED"/>
    <property type="match status" value="1"/>
</dbReference>
<dbReference type="SUPFAM" id="SSF88713">
    <property type="entry name" value="Glycoside hydrolase/deacetylase"/>
    <property type="match status" value="1"/>
</dbReference>
<dbReference type="Gene3D" id="3.20.20.370">
    <property type="entry name" value="Glycoside hydrolase/deacetylase"/>
    <property type="match status" value="1"/>
</dbReference>
<dbReference type="GO" id="GO:0046872">
    <property type="term" value="F:metal ion binding"/>
    <property type="evidence" value="ECO:0007669"/>
    <property type="project" value="UniProtKB-KW"/>
</dbReference>
<sequence>MEHLLEGVSDDERGDVQELDFNGSAYGPRPGRKPVKRGAGKIVAIVLVVIIAIAGLGGGGGWYWWNNLRRYPVIIDGQVVNILNGQSIKTILEDNAYFGKTPGRLISVSGKVIDGQVGNPVEVAVNGTTVPEEQLASTHLKEQDEVTLTNGTDKDEEHETKTETIPHGKKATNIVTGGIIQLHLPGSDGTKETWVGKVSGETVDKGVTKEPVDEQTTALTPKPPADKKVIALTFDDGPSQYTAPMLDIFKEKGIHVTFFNIGSQSAEMKDVVKRMVDEGHEVGSHSNTHPFLPKLSDDAIRSELTAGFGGLEQAGVTSRMFRSPYGAFTNKDWDRVGDMLSTNVLWDIDTLDWKMPGAQAIHDTVLKEAHNGAIALMHTGGGNREQDVEALPSIIDDLKAQGYEFVTVSELMAMDQQQRFPDWAIKGELPPSQQ</sequence>
<dbReference type="AlphaFoldDB" id="A0A7K3TJ84"/>
<keyword evidence="6" id="KW-1185">Reference proteome</keyword>
<dbReference type="Proteomes" id="UP000469763">
    <property type="component" value="Unassembled WGS sequence"/>
</dbReference>
<evidence type="ECO:0000256" key="2">
    <source>
        <dbReference type="ARBA" id="ARBA00022801"/>
    </source>
</evidence>
<dbReference type="InterPro" id="IPR011330">
    <property type="entry name" value="Glyco_hydro/deAcase_b/a-brl"/>
</dbReference>
<dbReference type="GO" id="GO:0016810">
    <property type="term" value="F:hydrolase activity, acting on carbon-nitrogen (but not peptide) bonds"/>
    <property type="evidence" value="ECO:0007669"/>
    <property type="project" value="InterPro"/>
</dbReference>
<keyword evidence="3" id="KW-1133">Transmembrane helix</keyword>
<gene>
    <name evidence="5" type="ORF">GFD22_06995</name>
</gene>
<organism evidence="5 6">
    <name type="scientific">Bifidobacterium avesanii</name>
    <dbReference type="NCBI Taxonomy" id="1798157"/>
    <lineage>
        <taxon>Bacteria</taxon>
        <taxon>Bacillati</taxon>
        <taxon>Actinomycetota</taxon>
        <taxon>Actinomycetes</taxon>
        <taxon>Bifidobacteriales</taxon>
        <taxon>Bifidobacteriaceae</taxon>
        <taxon>Bifidobacterium</taxon>
    </lineage>
</organism>
<feature type="transmembrane region" description="Helical" evidence="3">
    <location>
        <begin position="42"/>
        <end position="65"/>
    </location>
</feature>
<protein>
    <submittedName>
        <fullName evidence="5">Polysaccharide deacetylase family protein</fullName>
    </submittedName>
</protein>
<dbReference type="GO" id="GO:0005975">
    <property type="term" value="P:carbohydrate metabolic process"/>
    <property type="evidence" value="ECO:0007669"/>
    <property type="project" value="InterPro"/>
</dbReference>
<evidence type="ECO:0000256" key="1">
    <source>
        <dbReference type="ARBA" id="ARBA00022723"/>
    </source>
</evidence>
<dbReference type="PANTHER" id="PTHR10587">
    <property type="entry name" value="GLYCOSYL TRANSFERASE-RELATED"/>
    <property type="match status" value="1"/>
</dbReference>
<dbReference type="EMBL" id="WHZY01000009">
    <property type="protein sequence ID" value="NEG78714.1"/>
    <property type="molecule type" value="Genomic_DNA"/>
</dbReference>
<dbReference type="GO" id="GO:0016020">
    <property type="term" value="C:membrane"/>
    <property type="evidence" value="ECO:0007669"/>
    <property type="project" value="TreeGrafter"/>
</dbReference>
<keyword evidence="3" id="KW-0472">Membrane</keyword>
<evidence type="ECO:0000256" key="3">
    <source>
        <dbReference type="SAM" id="Phobius"/>
    </source>
</evidence>
<dbReference type="OrthoDB" id="9763050at2"/>
<dbReference type="InterPro" id="IPR050248">
    <property type="entry name" value="Polysacc_deacetylase_ArnD"/>
</dbReference>
<dbReference type="Pfam" id="PF01522">
    <property type="entry name" value="Polysacc_deac_1"/>
    <property type="match status" value="1"/>
</dbReference>